<evidence type="ECO:0000313" key="3">
    <source>
        <dbReference type="EMBL" id="PEG36125.1"/>
    </source>
</evidence>
<accession>A0A2A7MWL3</accession>
<evidence type="ECO:0000256" key="1">
    <source>
        <dbReference type="SAM" id="Phobius"/>
    </source>
</evidence>
<feature type="transmembrane region" description="Helical" evidence="1">
    <location>
        <begin position="87"/>
        <end position="108"/>
    </location>
</feature>
<evidence type="ECO:0000313" key="2">
    <source>
        <dbReference type="EMBL" id="GFG54950.1"/>
    </source>
</evidence>
<protein>
    <recommendedName>
        <fullName evidence="6">DUF732 domain-containing protein</fullName>
    </recommendedName>
</protein>
<dbReference type="EMBL" id="PDCP01000037">
    <property type="protein sequence ID" value="PEG36125.1"/>
    <property type="molecule type" value="Genomic_DNA"/>
</dbReference>
<keyword evidence="4" id="KW-1185">Reference proteome</keyword>
<keyword evidence="1" id="KW-0812">Transmembrane</keyword>
<reference evidence="3 4" key="1">
    <citation type="submission" date="2017-10" db="EMBL/GenBank/DDBJ databases">
        <title>The new phylogeny of genus Mycobacterium.</title>
        <authorList>
            <person name="Tortoli E."/>
            <person name="Trovato A."/>
            <person name="Cirillo D.M."/>
        </authorList>
    </citation>
    <scope>NUCLEOTIDE SEQUENCE [LARGE SCALE GENOMIC DNA]</scope>
    <source>
        <strain evidence="3 4">CCUG37673</strain>
    </source>
</reference>
<dbReference type="EMBL" id="BLKS01000003">
    <property type="protein sequence ID" value="GFG54950.1"/>
    <property type="molecule type" value="Genomic_DNA"/>
</dbReference>
<proteinExistence type="predicted"/>
<dbReference type="Proteomes" id="UP000220914">
    <property type="component" value="Unassembled WGS sequence"/>
</dbReference>
<evidence type="ECO:0008006" key="6">
    <source>
        <dbReference type="Google" id="ProtNLM"/>
    </source>
</evidence>
<dbReference type="Proteomes" id="UP000465302">
    <property type="component" value="Unassembled WGS sequence"/>
</dbReference>
<name>A0A2A7MWL3_MYCAG</name>
<reference evidence="2 5" key="2">
    <citation type="journal article" date="2019" name="Emerg. Microbes Infect.">
        <title>Comprehensive subspecies identification of 175 nontuberculous mycobacteria species based on 7547 genomic profiles.</title>
        <authorList>
            <person name="Matsumoto Y."/>
            <person name="Kinjo T."/>
            <person name="Motooka D."/>
            <person name="Nabeya D."/>
            <person name="Jung N."/>
            <person name="Uechi K."/>
            <person name="Horii T."/>
            <person name="Iida T."/>
            <person name="Fujita J."/>
            <person name="Nakamura S."/>
        </authorList>
    </citation>
    <scope>NUCLEOTIDE SEQUENCE [LARGE SCALE GENOMIC DNA]</scope>
    <source>
        <strain evidence="2 5">JCM 6377</strain>
    </source>
</reference>
<gene>
    <name evidence="3" type="ORF">CQY20_19685</name>
    <name evidence="2" type="ORF">MAGR_63910</name>
</gene>
<organism evidence="3 4">
    <name type="scientific">Mycolicibacterium agri</name>
    <name type="common">Mycobacterium agri</name>
    <dbReference type="NCBI Taxonomy" id="36811"/>
    <lineage>
        <taxon>Bacteria</taxon>
        <taxon>Bacillati</taxon>
        <taxon>Actinomycetota</taxon>
        <taxon>Actinomycetes</taxon>
        <taxon>Mycobacteriales</taxon>
        <taxon>Mycobacteriaceae</taxon>
        <taxon>Mycolicibacterium</taxon>
    </lineage>
</organism>
<reference evidence="2" key="3">
    <citation type="submission" date="2020-02" db="EMBL/GenBank/DDBJ databases">
        <authorList>
            <person name="Matsumoto Y."/>
            <person name="Motooka D."/>
            <person name="Nakamura S."/>
        </authorList>
    </citation>
    <scope>NUCLEOTIDE SEQUENCE</scope>
    <source>
        <strain evidence="2">JCM 6377</strain>
    </source>
</reference>
<comment type="caution">
    <text evidence="3">The sequence shown here is derived from an EMBL/GenBank/DDBJ whole genome shotgun (WGS) entry which is preliminary data.</text>
</comment>
<evidence type="ECO:0000313" key="5">
    <source>
        <dbReference type="Proteomes" id="UP000465302"/>
    </source>
</evidence>
<dbReference type="RefSeq" id="WP_097941770.1">
    <property type="nucleotide sequence ID" value="NZ_BLKS01000003.1"/>
</dbReference>
<evidence type="ECO:0000313" key="4">
    <source>
        <dbReference type="Proteomes" id="UP000220914"/>
    </source>
</evidence>
<dbReference type="OrthoDB" id="4702482at2"/>
<dbReference type="AlphaFoldDB" id="A0A2A7MWL3"/>
<keyword evidence="1" id="KW-0472">Membrane</keyword>
<keyword evidence="1" id="KW-1133">Transmembrane helix</keyword>
<sequence>MSCPFCGSVVGKTDVCPNCGALKEGVPKSGWRPDPTARHEGRYFVAGRPTSRVRDGKKETTDPDGGRLLPAYLDVPPPSKSSIRSTWLATGIATMVLVMAAAVVWGLLLPRDKPVSTEHDFLAALKDAGFFEGFNSDANALAHAKKVCRELGDGGPQQGLPADKLAVDAFCPEFSDGFRVLETATATGSFVLIETSKPFFSSIEASDGKCHGVRGYSDVGSGTQVMVKNGKGEILATTTLGEGHGDEVNCRFSFSFPITEGQDRYVVSIGRRGEFSYNFEQLRRGGIEIHLGE</sequence>